<gene>
    <name evidence="9" type="ORF">GQR91_12620</name>
    <name evidence="10" type="ORF">SAMN05216557_1025</name>
</gene>
<dbReference type="Pfam" id="PF13185">
    <property type="entry name" value="GAF_2"/>
    <property type="match status" value="1"/>
</dbReference>
<evidence type="ECO:0000313" key="9">
    <source>
        <dbReference type="EMBL" id="MWC44489.1"/>
    </source>
</evidence>
<dbReference type="SMART" id="SM00065">
    <property type="entry name" value="GAF"/>
    <property type="match status" value="1"/>
</dbReference>
<keyword evidence="11" id="KW-1185">Reference proteome</keyword>
<dbReference type="OrthoDB" id="7582700at2"/>
<evidence type="ECO:0000313" key="12">
    <source>
        <dbReference type="Proteomes" id="UP000436801"/>
    </source>
</evidence>
<evidence type="ECO:0000256" key="6">
    <source>
        <dbReference type="ARBA" id="ARBA00022777"/>
    </source>
</evidence>
<keyword evidence="7" id="KW-0067">ATP-binding</keyword>
<dbReference type="InterPro" id="IPR011495">
    <property type="entry name" value="Sig_transdc_His_kin_sub2_dim/P"/>
</dbReference>
<feature type="domain" description="GAF" evidence="8">
    <location>
        <begin position="43"/>
        <end position="188"/>
    </location>
</feature>
<dbReference type="SUPFAM" id="SSF55781">
    <property type="entry name" value="GAF domain-like"/>
    <property type="match status" value="1"/>
</dbReference>
<organism evidence="10 11">
    <name type="scientific">Sphingomonas carotinifaciens</name>
    <dbReference type="NCBI Taxonomy" id="1166323"/>
    <lineage>
        <taxon>Bacteria</taxon>
        <taxon>Pseudomonadati</taxon>
        <taxon>Pseudomonadota</taxon>
        <taxon>Alphaproteobacteria</taxon>
        <taxon>Sphingomonadales</taxon>
        <taxon>Sphingomonadaceae</taxon>
        <taxon>Sphingomonas</taxon>
    </lineage>
</organism>
<dbReference type="PANTHER" id="PTHR41523:SF8">
    <property type="entry name" value="ETHYLENE RESPONSE SENSOR PROTEIN"/>
    <property type="match status" value="1"/>
</dbReference>
<evidence type="ECO:0000256" key="7">
    <source>
        <dbReference type="ARBA" id="ARBA00022840"/>
    </source>
</evidence>
<dbReference type="EMBL" id="FNBI01000002">
    <property type="protein sequence ID" value="SDF04109.1"/>
    <property type="molecule type" value="Genomic_DNA"/>
</dbReference>
<keyword evidence="5" id="KW-0547">Nucleotide-binding</keyword>
<dbReference type="PANTHER" id="PTHR41523">
    <property type="entry name" value="TWO-COMPONENT SYSTEM SENSOR PROTEIN"/>
    <property type="match status" value="1"/>
</dbReference>
<dbReference type="Proteomes" id="UP000323502">
    <property type="component" value="Unassembled WGS sequence"/>
</dbReference>
<protein>
    <recommendedName>
        <fullName evidence="2">histidine kinase</fullName>
        <ecNumber evidence="2">2.7.13.3</ecNumber>
    </recommendedName>
</protein>
<accession>A0A1G7HVK8</accession>
<evidence type="ECO:0000256" key="4">
    <source>
        <dbReference type="ARBA" id="ARBA00022679"/>
    </source>
</evidence>
<dbReference type="Proteomes" id="UP000436801">
    <property type="component" value="Unassembled WGS sequence"/>
</dbReference>
<evidence type="ECO:0000313" key="11">
    <source>
        <dbReference type="Proteomes" id="UP000323502"/>
    </source>
</evidence>
<dbReference type="InterPro" id="IPR003018">
    <property type="entry name" value="GAF"/>
</dbReference>
<evidence type="ECO:0000256" key="1">
    <source>
        <dbReference type="ARBA" id="ARBA00000085"/>
    </source>
</evidence>
<reference evidence="9 12" key="2">
    <citation type="submission" date="2019-12" db="EMBL/GenBank/DDBJ databases">
        <authorList>
            <person name="Zheng J."/>
        </authorList>
    </citation>
    <scope>NUCLEOTIDE SEQUENCE [LARGE SCALE GENOMIC DNA]</scope>
    <source>
        <strain evidence="9 12">DSM 27347</strain>
    </source>
</reference>
<evidence type="ECO:0000256" key="3">
    <source>
        <dbReference type="ARBA" id="ARBA00022553"/>
    </source>
</evidence>
<evidence type="ECO:0000259" key="8">
    <source>
        <dbReference type="SMART" id="SM00065"/>
    </source>
</evidence>
<dbReference type="GO" id="GO:0005524">
    <property type="term" value="F:ATP binding"/>
    <property type="evidence" value="ECO:0007669"/>
    <property type="project" value="UniProtKB-KW"/>
</dbReference>
<proteinExistence type="predicted"/>
<comment type="catalytic activity">
    <reaction evidence="1">
        <text>ATP + protein L-histidine = ADP + protein N-phospho-L-histidine.</text>
        <dbReference type="EC" id="2.7.13.3"/>
    </reaction>
</comment>
<name>A0A1G7HVK8_9SPHN</name>
<dbReference type="EC" id="2.7.13.3" evidence="2"/>
<dbReference type="Gene3D" id="3.30.450.40">
    <property type="match status" value="1"/>
</dbReference>
<evidence type="ECO:0000256" key="2">
    <source>
        <dbReference type="ARBA" id="ARBA00012438"/>
    </source>
</evidence>
<evidence type="ECO:0000256" key="5">
    <source>
        <dbReference type="ARBA" id="ARBA00022741"/>
    </source>
</evidence>
<dbReference type="AlphaFoldDB" id="A0A1G7HVK8"/>
<sequence>MAGPVWNDTTATPIDDAAIDPSLPRRYLTLIAEVTDRLMGADDPARMIDELFELIRTELRLDVFFNYRLEGDRLVLEAHGGLTAQEADHGRELALGQAVCGCAASTRKAIHAVGVQRSSDSLYDFVRDLGLDAYACAPLIHGSDLLGTLGFGRRWADRFTEDELRFLHTICHYVALAKHRLRIEEALRAGIETQARLLEELNHRVRNALQVAIGLVAVDARAQADQPARAALDRATERLQVLASAHRPLYDTVGLGEVDLAALFTGVFQQVHGAEAGISVAGRFEAPVEQAAAAALLFHALLKRHGDKPRISVGPSGNEAMRLSFDGAMWGLDTLSGADDRMFAGLRHQVRADVHAEGDDRLVVVMPYADRG</sequence>
<dbReference type="EMBL" id="WSUT01000005">
    <property type="protein sequence ID" value="MWC44489.1"/>
    <property type="molecule type" value="Genomic_DNA"/>
</dbReference>
<dbReference type="InterPro" id="IPR029016">
    <property type="entry name" value="GAF-like_dom_sf"/>
</dbReference>
<keyword evidence="6" id="KW-0418">Kinase</keyword>
<evidence type="ECO:0000313" key="10">
    <source>
        <dbReference type="EMBL" id="SDF04109.1"/>
    </source>
</evidence>
<keyword evidence="3" id="KW-0597">Phosphoprotein</keyword>
<dbReference type="Pfam" id="PF07568">
    <property type="entry name" value="HisKA_2"/>
    <property type="match status" value="1"/>
</dbReference>
<reference evidence="10 11" key="1">
    <citation type="submission" date="2016-10" db="EMBL/GenBank/DDBJ databases">
        <authorList>
            <person name="Varghese N."/>
            <person name="Submissions S."/>
        </authorList>
    </citation>
    <scope>NUCLEOTIDE SEQUENCE [LARGE SCALE GENOMIC DNA]</scope>
    <source>
        <strain evidence="10 11">S7-754</strain>
    </source>
</reference>
<keyword evidence="4" id="KW-0808">Transferase</keyword>
<dbReference type="GO" id="GO:0004673">
    <property type="term" value="F:protein histidine kinase activity"/>
    <property type="evidence" value="ECO:0007669"/>
    <property type="project" value="UniProtKB-EC"/>
</dbReference>
<dbReference type="RefSeq" id="WP_149681511.1">
    <property type="nucleotide sequence ID" value="NZ_FNBI01000002.1"/>
</dbReference>